<name>A0A0F8WR23_9ZZZZ</name>
<protein>
    <submittedName>
        <fullName evidence="1">Uncharacterized protein</fullName>
    </submittedName>
</protein>
<proteinExistence type="predicted"/>
<organism evidence="1">
    <name type="scientific">marine sediment metagenome</name>
    <dbReference type="NCBI Taxonomy" id="412755"/>
    <lineage>
        <taxon>unclassified sequences</taxon>
        <taxon>metagenomes</taxon>
        <taxon>ecological metagenomes</taxon>
    </lineage>
</organism>
<feature type="non-terminal residue" evidence="1">
    <location>
        <position position="1"/>
    </location>
</feature>
<evidence type="ECO:0000313" key="1">
    <source>
        <dbReference type="EMBL" id="KKK50810.1"/>
    </source>
</evidence>
<comment type="caution">
    <text evidence="1">The sequence shown here is derived from an EMBL/GenBank/DDBJ whole genome shotgun (WGS) entry which is preliminary data.</text>
</comment>
<gene>
    <name evidence="1" type="ORF">LCGC14_3121280</name>
</gene>
<accession>A0A0F8WR23</accession>
<reference evidence="1" key="1">
    <citation type="journal article" date="2015" name="Nature">
        <title>Complex archaea that bridge the gap between prokaryotes and eukaryotes.</title>
        <authorList>
            <person name="Spang A."/>
            <person name="Saw J.H."/>
            <person name="Jorgensen S.L."/>
            <person name="Zaremba-Niedzwiedzka K."/>
            <person name="Martijn J."/>
            <person name="Lind A.E."/>
            <person name="van Eijk R."/>
            <person name="Schleper C."/>
            <person name="Guy L."/>
            <person name="Ettema T.J."/>
        </authorList>
    </citation>
    <scope>NUCLEOTIDE SEQUENCE</scope>
</reference>
<dbReference type="AlphaFoldDB" id="A0A0F8WR23"/>
<sequence length="77" mass="8806">DIPLHIADFCTPKDNVIPYCPRCTKKIVRGKLEPPANCKVFDDIAEAGYMREGFHIRKGDKVKIYCKDKTAYGIYLN</sequence>
<dbReference type="EMBL" id="LAZR01067831">
    <property type="protein sequence ID" value="KKK50810.1"/>
    <property type="molecule type" value="Genomic_DNA"/>
</dbReference>